<dbReference type="Proteomes" id="UP000236333">
    <property type="component" value="Unassembled WGS sequence"/>
</dbReference>
<protein>
    <submittedName>
        <fullName evidence="3">Uncharacterized protein</fullName>
    </submittedName>
</protein>
<gene>
    <name evidence="3" type="ORF">TSOC_006174</name>
</gene>
<accession>A0A2J8A4B1</accession>
<evidence type="ECO:0000256" key="1">
    <source>
        <dbReference type="SAM" id="Coils"/>
    </source>
</evidence>
<feature type="region of interest" description="Disordered" evidence="2">
    <location>
        <begin position="1"/>
        <end position="27"/>
    </location>
</feature>
<dbReference type="OrthoDB" id="536873at2759"/>
<feature type="coiled-coil region" evidence="1">
    <location>
        <begin position="73"/>
        <end position="100"/>
    </location>
</feature>
<name>A0A2J8A4B1_9CHLO</name>
<proteinExistence type="predicted"/>
<keyword evidence="4" id="KW-1185">Reference proteome</keyword>
<evidence type="ECO:0000256" key="2">
    <source>
        <dbReference type="SAM" id="MobiDB-lite"/>
    </source>
</evidence>
<comment type="caution">
    <text evidence="3">The sequence shown here is derived from an EMBL/GenBank/DDBJ whole genome shotgun (WGS) entry which is preliminary data.</text>
</comment>
<evidence type="ECO:0000313" key="3">
    <source>
        <dbReference type="EMBL" id="PNH07345.1"/>
    </source>
</evidence>
<keyword evidence="1" id="KW-0175">Coiled coil</keyword>
<evidence type="ECO:0000313" key="4">
    <source>
        <dbReference type="Proteomes" id="UP000236333"/>
    </source>
</evidence>
<dbReference type="EMBL" id="PGGS01000185">
    <property type="protein sequence ID" value="PNH07345.1"/>
    <property type="molecule type" value="Genomic_DNA"/>
</dbReference>
<sequence length="115" mass="12387">MATDAVASTMGSVHDDAGGVPPPETDETQTFIIPEMTSALNTINDFFNSQVLPRSRAIETEVANLTYEANAVSNAAEAERANLEKELARLSNLVQSFQSRISQYLHFGAFGGHQG</sequence>
<reference evidence="3 4" key="1">
    <citation type="journal article" date="2017" name="Mol. Biol. Evol.">
        <title>The 4-celled Tetrabaena socialis nuclear genome reveals the essential components for genetic control of cell number at the origin of multicellularity in the volvocine lineage.</title>
        <authorList>
            <person name="Featherston J."/>
            <person name="Arakaki Y."/>
            <person name="Hanschen E.R."/>
            <person name="Ferris P.J."/>
            <person name="Michod R.E."/>
            <person name="Olson B.J.S.C."/>
            <person name="Nozaki H."/>
            <person name="Durand P.M."/>
        </authorList>
    </citation>
    <scope>NUCLEOTIDE SEQUENCE [LARGE SCALE GENOMIC DNA]</scope>
    <source>
        <strain evidence="3 4">NIES-571</strain>
    </source>
</reference>
<organism evidence="3 4">
    <name type="scientific">Tetrabaena socialis</name>
    <dbReference type="NCBI Taxonomy" id="47790"/>
    <lineage>
        <taxon>Eukaryota</taxon>
        <taxon>Viridiplantae</taxon>
        <taxon>Chlorophyta</taxon>
        <taxon>core chlorophytes</taxon>
        <taxon>Chlorophyceae</taxon>
        <taxon>CS clade</taxon>
        <taxon>Chlamydomonadales</taxon>
        <taxon>Tetrabaenaceae</taxon>
        <taxon>Tetrabaena</taxon>
    </lineage>
</organism>
<dbReference type="AlphaFoldDB" id="A0A2J8A4B1"/>